<keyword evidence="4" id="KW-1185">Reference proteome</keyword>
<name>A0A1W6Z2Z6_9BORD</name>
<protein>
    <submittedName>
        <fullName evidence="3">Uncharacterized protein</fullName>
    </submittedName>
</protein>
<gene>
    <name evidence="3" type="ORF">CAL13_16620</name>
</gene>
<dbReference type="RefSeq" id="WP_086072987.1">
    <property type="nucleotide sequence ID" value="NZ_CP021109.1"/>
</dbReference>
<organism evidence="3 4">
    <name type="scientific">Bordetella genomosp. 9</name>
    <dbReference type="NCBI Taxonomy" id="1416803"/>
    <lineage>
        <taxon>Bacteria</taxon>
        <taxon>Pseudomonadati</taxon>
        <taxon>Pseudomonadota</taxon>
        <taxon>Betaproteobacteria</taxon>
        <taxon>Burkholderiales</taxon>
        <taxon>Alcaligenaceae</taxon>
        <taxon>Bordetella</taxon>
    </lineage>
</organism>
<evidence type="ECO:0000313" key="3">
    <source>
        <dbReference type="EMBL" id="ARP87646.1"/>
    </source>
</evidence>
<dbReference type="Proteomes" id="UP000194139">
    <property type="component" value="Chromosome"/>
</dbReference>
<dbReference type="AlphaFoldDB" id="A0A1W6Z2Z6"/>
<feature type="chain" id="PRO_5012642285" evidence="2">
    <location>
        <begin position="23"/>
        <end position="83"/>
    </location>
</feature>
<keyword evidence="2" id="KW-0732">Signal</keyword>
<evidence type="ECO:0000256" key="2">
    <source>
        <dbReference type="SAM" id="SignalP"/>
    </source>
</evidence>
<evidence type="ECO:0000313" key="4">
    <source>
        <dbReference type="Proteomes" id="UP000194139"/>
    </source>
</evidence>
<reference evidence="3 4" key="1">
    <citation type="submission" date="2017-05" db="EMBL/GenBank/DDBJ databases">
        <title>Complete and WGS of Bordetella genogroups.</title>
        <authorList>
            <person name="Spilker T."/>
            <person name="LiPuma J."/>
        </authorList>
    </citation>
    <scope>NUCLEOTIDE SEQUENCE [LARGE SCALE GENOMIC DNA]</scope>
    <source>
        <strain evidence="3 4">AU17164</strain>
    </source>
</reference>
<proteinExistence type="predicted"/>
<feature type="region of interest" description="Disordered" evidence="1">
    <location>
        <begin position="41"/>
        <end position="83"/>
    </location>
</feature>
<accession>A0A1W6Z2Z6</accession>
<sequence length="83" mass="9204">MRSLAATALSITLFAGVGPAYAESPFSKVVDRVEKLEHEAGEKAQRLEREGRAEVEQNIHRKESKTADEPKEKAVQDIEKAVK</sequence>
<evidence type="ECO:0000256" key="1">
    <source>
        <dbReference type="SAM" id="MobiDB-lite"/>
    </source>
</evidence>
<feature type="signal peptide" evidence="2">
    <location>
        <begin position="1"/>
        <end position="22"/>
    </location>
</feature>
<dbReference type="EMBL" id="CP021109">
    <property type="protein sequence ID" value="ARP87646.1"/>
    <property type="molecule type" value="Genomic_DNA"/>
</dbReference>